<reference evidence="1 2" key="1">
    <citation type="submission" date="2010-02" db="EMBL/GenBank/DDBJ databases">
        <authorList>
            <person name="Weinstock G."/>
            <person name="Sodergren E."/>
            <person name="Clifton S."/>
            <person name="Fulton L."/>
            <person name="Fulton B."/>
            <person name="Courtney L."/>
            <person name="Fronick C."/>
            <person name="Harrison M."/>
            <person name="Strong C."/>
            <person name="Farmer C."/>
            <person name="Delahaunty K."/>
            <person name="Markovic C."/>
            <person name="Hall O."/>
            <person name="Minx P."/>
            <person name="Tomlinson C."/>
            <person name="Mitreva M."/>
            <person name="Nelson J."/>
            <person name="Hou S."/>
            <person name="Wollam A."/>
            <person name="Pepin K.H."/>
            <person name="Johnson M."/>
            <person name="Bhonagiri V."/>
            <person name="Zhang X."/>
            <person name="Suruliraj S."/>
            <person name="Warren W."/>
            <person name="Chinwalla A."/>
            <person name="Mardis E.R."/>
            <person name="Wilson R.K."/>
        </authorList>
    </citation>
    <scope>NUCLEOTIDE SEQUENCE [LARGE SCALE GENOMIC DNA]</scope>
    <source>
        <strain evidence="1 2">ATCC 29220</strain>
    </source>
</reference>
<comment type="caution">
    <text evidence="1">The sequence shown here is derived from an EMBL/GenBank/DDBJ whole genome shotgun (WGS) entry which is preliminary data.</text>
</comment>
<dbReference type="Proteomes" id="UP000003880">
    <property type="component" value="Unassembled WGS sequence"/>
</dbReference>
<evidence type="ECO:0000313" key="2">
    <source>
        <dbReference type="Proteomes" id="UP000003880"/>
    </source>
</evidence>
<dbReference type="AlphaFoldDB" id="D4BH71"/>
<sequence>MSACKQTDIYPFSTSTTGIPWCRGRVQTHVVFAWWRQAVYCAVHKELMAIIFAVILSSFSSLQSSQKDTIN</sequence>
<dbReference type="EMBL" id="ABWL02000021">
    <property type="protein sequence ID" value="EFE06821.1"/>
    <property type="molecule type" value="Genomic_DNA"/>
</dbReference>
<organism evidence="1 2">
    <name type="scientific">Citrobacter youngae ATCC 29220</name>
    <dbReference type="NCBI Taxonomy" id="500640"/>
    <lineage>
        <taxon>Bacteria</taxon>
        <taxon>Pseudomonadati</taxon>
        <taxon>Pseudomonadota</taxon>
        <taxon>Gammaproteobacteria</taxon>
        <taxon>Enterobacterales</taxon>
        <taxon>Enterobacteriaceae</taxon>
        <taxon>Citrobacter</taxon>
        <taxon>Citrobacter freundii complex</taxon>
    </lineage>
</organism>
<gene>
    <name evidence="1" type="ORF">CIT292_09878</name>
</gene>
<name>D4BH71_9ENTR</name>
<accession>D4BH71</accession>
<evidence type="ECO:0000313" key="1">
    <source>
        <dbReference type="EMBL" id="EFE06821.1"/>
    </source>
</evidence>
<dbReference type="HOGENOM" id="CLU_2732743_0_0_6"/>
<protein>
    <submittedName>
        <fullName evidence="1">Uncharacterized protein</fullName>
    </submittedName>
</protein>
<proteinExistence type="predicted"/>